<evidence type="ECO:0000313" key="8">
    <source>
        <dbReference type="Proteomes" id="UP000256388"/>
    </source>
</evidence>
<dbReference type="EMBL" id="QUMS01000001">
    <property type="protein sequence ID" value="REG10816.1"/>
    <property type="molecule type" value="Genomic_DNA"/>
</dbReference>
<dbReference type="RefSeq" id="WP_116223971.1">
    <property type="nucleotide sequence ID" value="NZ_AP018437.1"/>
</dbReference>
<organism evidence="7 8">
    <name type="scientific">Pelolinea submarina</name>
    <dbReference type="NCBI Taxonomy" id="913107"/>
    <lineage>
        <taxon>Bacteria</taxon>
        <taxon>Bacillati</taxon>
        <taxon>Chloroflexota</taxon>
        <taxon>Anaerolineae</taxon>
        <taxon>Anaerolineales</taxon>
        <taxon>Anaerolineaceae</taxon>
        <taxon>Pelolinea</taxon>
    </lineage>
</organism>
<name>A0A347ZTH8_9CHLR</name>
<dbReference type="OrthoDB" id="9812874at2"/>
<evidence type="ECO:0000256" key="5">
    <source>
        <dbReference type="HAMAP-Rule" id="MF_00340"/>
    </source>
</evidence>
<dbReference type="InterPro" id="IPR011332">
    <property type="entry name" value="Ribosomal_zn-bd"/>
</dbReference>
<keyword evidence="3 5" id="KW-0687">Ribonucleoprotein</keyword>
<keyword evidence="8" id="KW-1185">Reference proteome</keyword>
<proteinExistence type="inferred from homology"/>
<evidence type="ECO:0000256" key="3">
    <source>
        <dbReference type="ARBA" id="ARBA00023274"/>
    </source>
</evidence>
<dbReference type="InterPro" id="IPR044957">
    <property type="entry name" value="Ribosomal_bL32_bact"/>
</dbReference>
<evidence type="ECO:0000256" key="2">
    <source>
        <dbReference type="ARBA" id="ARBA00022980"/>
    </source>
</evidence>
<feature type="region of interest" description="Disordered" evidence="6">
    <location>
        <begin position="1"/>
        <end position="20"/>
    </location>
</feature>
<dbReference type="GO" id="GO:0006412">
    <property type="term" value="P:translation"/>
    <property type="evidence" value="ECO:0007669"/>
    <property type="project" value="UniProtKB-UniRule"/>
</dbReference>
<dbReference type="AlphaFoldDB" id="A0A347ZTH8"/>
<dbReference type="Gene3D" id="1.20.5.640">
    <property type="entry name" value="Single helix bin"/>
    <property type="match status" value="1"/>
</dbReference>
<sequence>MTPLPKRKLSKGRRGRRRAHDAITARNLVACNNCGEMRLPHTVCPKCGFYKGREIVSVDKAED</sequence>
<dbReference type="Pfam" id="PF01783">
    <property type="entry name" value="Ribosomal_L32p"/>
    <property type="match status" value="1"/>
</dbReference>
<comment type="caution">
    <text evidence="7">The sequence shown here is derived from an EMBL/GenBank/DDBJ whole genome shotgun (WGS) entry which is preliminary data.</text>
</comment>
<reference evidence="7 8" key="1">
    <citation type="submission" date="2018-08" db="EMBL/GenBank/DDBJ databases">
        <title>Genomic Encyclopedia of Type Strains, Phase IV (KMG-IV): sequencing the most valuable type-strain genomes for metagenomic binning, comparative biology and taxonomic classification.</title>
        <authorList>
            <person name="Goeker M."/>
        </authorList>
    </citation>
    <scope>NUCLEOTIDE SEQUENCE [LARGE SCALE GENOMIC DNA]</scope>
    <source>
        <strain evidence="7 8">DSM 23923</strain>
    </source>
</reference>
<evidence type="ECO:0000256" key="6">
    <source>
        <dbReference type="SAM" id="MobiDB-lite"/>
    </source>
</evidence>
<comment type="similarity">
    <text evidence="1 5">Belongs to the bacterial ribosomal protein bL32 family.</text>
</comment>
<evidence type="ECO:0000256" key="1">
    <source>
        <dbReference type="ARBA" id="ARBA00008560"/>
    </source>
</evidence>
<keyword evidence="2 5" id="KW-0689">Ribosomal protein</keyword>
<accession>A0A347ZTH8</accession>
<dbReference type="InterPro" id="IPR002677">
    <property type="entry name" value="Ribosomal_bL32"/>
</dbReference>
<dbReference type="GO" id="GO:0015934">
    <property type="term" value="C:large ribosomal subunit"/>
    <property type="evidence" value="ECO:0007669"/>
    <property type="project" value="InterPro"/>
</dbReference>
<gene>
    <name evidence="5" type="primary">rpmF</name>
    <name evidence="7" type="ORF">DFR64_0681</name>
</gene>
<feature type="compositionally biased region" description="Basic residues" evidence="6">
    <location>
        <begin position="1"/>
        <end position="19"/>
    </location>
</feature>
<evidence type="ECO:0000313" key="7">
    <source>
        <dbReference type="EMBL" id="REG10816.1"/>
    </source>
</evidence>
<evidence type="ECO:0000256" key="4">
    <source>
        <dbReference type="ARBA" id="ARBA00035178"/>
    </source>
</evidence>
<dbReference type="PANTHER" id="PTHR35534">
    <property type="entry name" value="50S RIBOSOMAL PROTEIN L32"/>
    <property type="match status" value="1"/>
</dbReference>
<dbReference type="Proteomes" id="UP000256388">
    <property type="component" value="Unassembled WGS sequence"/>
</dbReference>
<dbReference type="SUPFAM" id="SSF57829">
    <property type="entry name" value="Zn-binding ribosomal proteins"/>
    <property type="match status" value="1"/>
</dbReference>
<protein>
    <recommendedName>
        <fullName evidence="4 5">Large ribosomal subunit protein bL32</fullName>
    </recommendedName>
</protein>
<dbReference type="PANTHER" id="PTHR35534:SF1">
    <property type="entry name" value="LARGE RIBOSOMAL SUBUNIT PROTEIN BL32"/>
    <property type="match status" value="1"/>
</dbReference>
<dbReference type="NCBIfam" id="TIGR01031">
    <property type="entry name" value="rpmF_bact"/>
    <property type="match status" value="1"/>
</dbReference>
<dbReference type="GO" id="GO:0003735">
    <property type="term" value="F:structural constituent of ribosome"/>
    <property type="evidence" value="ECO:0007669"/>
    <property type="project" value="InterPro"/>
</dbReference>
<dbReference type="HAMAP" id="MF_00340">
    <property type="entry name" value="Ribosomal_bL32"/>
    <property type="match status" value="1"/>
</dbReference>